<feature type="compositionally biased region" description="Polar residues" evidence="2">
    <location>
        <begin position="117"/>
        <end position="133"/>
    </location>
</feature>
<name>A0A8E0RV98_9TREM</name>
<protein>
    <recommendedName>
        <fullName evidence="3">C2H2-type domain-containing protein</fullName>
    </recommendedName>
</protein>
<evidence type="ECO:0000313" key="5">
    <source>
        <dbReference type="Proteomes" id="UP000728185"/>
    </source>
</evidence>
<reference evidence="4" key="1">
    <citation type="submission" date="2019-05" db="EMBL/GenBank/DDBJ databases">
        <title>Annotation for the trematode Fasciolopsis buski.</title>
        <authorList>
            <person name="Choi Y.-J."/>
        </authorList>
    </citation>
    <scope>NUCLEOTIDE SEQUENCE</scope>
    <source>
        <strain evidence="4">HT</strain>
        <tissue evidence="4">Whole worm</tissue>
    </source>
</reference>
<keyword evidence="1" id="KW-0479">Metal-binding</keyword>
<proteinExistence type="predicted"/>
<dbReference type="PROSITE" id="PS50157">
    <property type="entry name" value="ZINC_FINGER_C2H2_2"/>
    <property type="match status" value="1"/>
</dbReference>
<keyword evidence="1" id="KW-0862">Zinc</keyword>
<keyword evidence="1" id="KW-0863">Zinc-finger</keyword>
<dbReference type="InterPro" id="IPR013087">
    <property type="entry name" value="Znf_C2H2_type"/>
</dbReference>
<feature type="non-terminal residue" evidence="4">
    <location>
        <position position="1"/>
    </location>
</feature>
<organism evidence="4 5">
    <name type="scientific">Fasciolopsis buskii</name>
    <dbReference type="NCBI Taxonomy" id="27845"/>
    <lineage>
        <taxon>Eukaryota</taxon>
        <taxon>Metazoa</taxon>
        <taxon>Spiralia</taxon>
        <taxon>Lophotrochozoa</taxon>
        <taxon>Platyhelminthes</taxon>
        <taxon>Trematoda</taxon>
        <taxon>Digenea</taxon>
        <taxon>Plagiorchiida</taxon>
        <taxon>Echinostomata</taxon>
        <taxon>Echinostomatoidea</taxon>
        <taxon>Fasciolidae</taxon>
        <taxon>Fasciolopsis</taxon>
    </lineage>
</organism>
<evidence type="ECO:0000256" key="1">
    <source>
        <dbReference type="PROSITE-ProRule" id="PRU00042"/>
    </source>
</evidence>
<feature type="compositionally biased region" description="Basic and acidic residues" evidence="2">
    <location>
        <begin position="134"/>
        <end position="146"/>
    </location>
</feature>
<keyword evidence="5" id="KW-1185">Reference proteome</keyword>
<feature type="region of interest" description="Disordered" evidence="2">
    <location>
        <begin position="1"/>
        <end position="78"/>
    </location>
</feature>
<accession>A0A8E0RV98</accession>
<feature type="compositionally biased region" description="Polar residues" evidence="2">
    <location>
        <begin position="1"/>
        <end position="16"/>
    </location>
</feature>
<dbReference type="PROSITE" id="PS00028">
    <property type="entry name" value="ZINC_FINGER_C2H2_1"/>
    <property type="match status" value="1"/>
</dbReference>
<dbReference type="GO" id="GO:0008270">
    <property type="term" value="F:zinc ion binding"/>
    <property type="evidence" value="ECO:0007669"/>
    <property type="project" value="UniProtKB-KW"/>
</dbReference>
<sequence length="948" mass="102406">VACTSPTKPISVNHGTTKPKHSKLATSPKPPLTAPSLTTSASRSVKHDPEKAAKLKQALAPTSRVSSSVPSKSSPPVTYPCPYCPRQLRHSKLLTAHISNYHKDIRPPNKSRLSVRGRTQSITKQPDPTNSSERAARCHPGTEKLGRVPTVASHDPPSFTRLVTCRRCDTRTYVTDKETGLVQCQCCLCWMHRTCYNLTKSADKPVELLCDGCAFTDRSARCSRLYESYTQWMRTGKFPWDCSSVASTTEQADPLCQLVAKTSAFVNWTHHLRPLLRSGWSVLDKTKLSVTPLPVGPSKINVAAPQASLLSPPPTAPLPPLPANSLIISKPDRALASVLNSEGIPLSSVDCSKGLLGETKTNDFSGQDPSASGDDQVNRLYMELRGLAFEPSEPVNSEALHSRSALSNPLVAEDPAFSPLESVCAPACWTLVGEDINYCADVSNTDSNEVSSSQVLSGFLQDLGPNVMPELTDLGSDPMGSDADVDYFFKPQLIDPRSASHPGSTQSHTPPISSASDTPTKGLGALLSSPNAVATVLQATLGHAAFLSTNGFDVSTTVKENPCKEAEKKWRSREKHNSTSVLGEPISDCVNRPRNAASAPPAITDLVATSLIDDVPASHLFGPPNQLTASPNKLILGPETSLTPMPDSLKSATISSTPVLHPADVDWISANATAQTISMPSVTSLPCILSRSDSIAKEISLGDPSAASVYDELGIYPQHQQVPDATFPDDFVERLSTANQELDDLDERILTPLESILAVMESRMDELDAELALLERQQIHGAVIGRTQSQSVSNCHEADHQIEQEDDYSEGLIMDSDGVTTDNHLDADTMLTSPLCSSSSSVFSLSPHQNHTDELRVVSSDFLRESPLCKSSVQSPSTCHHSYLLEDDAAATRAKRAARKLYQFSQARLPVRSWHPPDPLGMVRSSTRAKTTASYLFPTRNKNLPSRM</sequence>
<evidence type="ECO:0000313" key="4">
    <source>
        <dbReference type="EMBL" id="KAA0188884.1"/>
    </source>
</evidence>
<dbReference type="EMBL" id="LUCM01008144">
    <property type="protein sequence ID" value="KAA0188884.1"/>
    <property type="molecule type" value="Genomic_DNA"/>
</dbReference>
<gene>
    <name evidence="4" type="ORF">FBUS_04374</name>
</gene>
<feature type="compositionally biased region" description="Polar residues" evidence="2">
    <location>
        <begin position="501"/>
        <end position="519"/>
    </location>
</feature>
<evidence type="ECO:0000259" key="3">
    <source>
        <dbReference type="PROSITE" id="PS50157"/>
    </source>
</evidence>
<feature type="region of interest" description="Disordered" evidence="2">
    <location>
        <begin position="103"/>
        <end position="153"/>
    </location>
</feature>
<feature type="domain" description="C2H2-type" evidence="3">
    <location>
        <begin position="79"/>
        <end position="107"/>
    </location>
</feature>
<dbReference type="AlphaFoldDB" id="A0A8E0RV98"/>
<evidence type="ECO:0000256" key="2">
    <source>
        <dbReference type="SAM" id="MobiDB-lite"/>
    </source>
</evidence>
<feature type="region of interest" description="Disordered" evidence="2">
    <location>
        <begin position="496"/>
        <end position="522"/>
    </location>
</feature>
<feature type="compositionally biased region" description="Low complexity" evidence="2">
    <location>
        <begin position="63"/>
        <end position="76"/>
    </location>
</feature>
<comment type="caution">
    <text evidence="4">The sequence shown here is derived from an EMBL/GenBank/DDBJ whole genome shotgun (WGS) entry which is preliminary data.</text>
</comment>
<feature type="region of interest" description="Disordered" evidence="2">
    <location>
        <begin position="565"/>
        <end position="587"/>
    </location>
</feature>
<dbReference type="OrthoDB" id="161570at2759"/>
<dbReference type="Proteomes" id="UP000728185">
    <property type="component" value="Unassembled WGS sequence"/>
</dbReference>